<dbReference type="EMBL" id="BK015749">
    <property type="protein sequence ID" value="DAE23196.1"/>
    <property type="molecule type" value="Genomic_DNA"/>
</dbReference>
<protein>
    <submittedName>
        <fullName evidence="1">Uncharacterized protein</fullName>
    </submittedName>
</protein>
<reference evidence="1" key="1">
    <citation type="journal article" date="2021" name="Proc. Natl. Acad. Sci. U.S.A.">
        <title>A Catalog of Tens of Thousands of Viruses from Human Metagenomes Reveals Hidden Associations with Chronic Diseases.</title>
        <authorList>
            <person name="Tisza M.J."/>
            <person name="Buck C.B."/>
        </authorList>
    </citation>
    <scope>NUCLEOTIDE SEQUENCE</scope>
    <source>
        <strain evidence="1">CtQNW6</strain>
    </source>
</reference>
<organism evidence="1">
    <name type="scientific">Siphoviridae sp. ctQNW6</name>
    <dbReference type="NCBI Taxonomy" id="2826328"/>
    <lineage>
        <taxon>Viruses</taxon>
        <taxon>Duplodnaviria</taxon>
        <taxon>Heunggongvirae</taxon>
        <taxon>Uroviricota</taxon>
        <taxon>Caudoviricetes</taxon>
    </lineage>
</organism>
<sequence length="32" mass="4074">MVGLYYNKNMFMILKRIAIRLYKEYRYIFHGK</sequence>
<accession>A0A8S5QX18</accession>
<evidence type="ECO:0000313" key="1">
    <source>
        <dbReference type="EMBL" id="DAE23196.1"/>
    </source>
</evidence>
<proteinExistence type="predicted"/>
<name>A0A8S5QX18_9CAUD</name>